<reference evidence="3" key="1">
    <citation type="journal article" date="2021" name="Nat. Commun.">
        <title>Genetic determinants of endophytism in the Arabidopsis root mycobiome.</title>
        <authorList>
            <person name="Mesny F."/>
            <person name="Miyauchi S."/>
            <person name="Thiergart T."/>
            <person name="Pickel B."/>
            <person name="Atanasova L."/>
            <person name="Karlsson M."/>
            <person name="Huettel B."/>
            <person name="Barry K.W."/>
            <person name="Haridas S."/>
            <person name="Chen C."/>
            <person name="Bauer D."/>
            <person name="Andreopoulos W."/>
            <person name="Pangilinan J."/>
            <person name="LaButti K."/>
            <person name="Riley R."/>
            <person name="Lipzen A."/>
            <person name="Clum A."/>
            <person name="Drula E."/>
            <person name="Henrissat B."/>
            <person name="Kohler A."/>
            <person name="Grigoriev I.V."/>
            <person name="Martin F.M."/>
            <person name="Hacquard S."/>
        </authorList>
    </citation>
    <scope>NUCLEOTIDE SEQUENCE</scope>
    <source>
        <strain evidence="3">MPI-CAGE-CH-0230</strain>
    </source>
</reference>
<dbReference type="GeneID" id="70178480"/>
<dbReference type="PROSITE" id="PS50007">
    <property type="entry name" value="PIPLC_X_DOMAIN"/>
    <property type="match status" value="1"/>
</dbReference>
<dbReference type="GO" id="GO:0006629">
    <property type="term" value="P:lipid metabolic process"/>
    <property type="evidence" value="ECO:0007669"/>
    <property type="project" value="InterPro"/>
</dbReference>
<evidence type="ECO:0000313" key="4">
    <source>
        <dbReference type="Proteomes" id="UP000756346"/>
    </source>
</evidence>
<evidence type="ECO:0000256" key="1">
    <source>
        <dbReference type="SAM" id="MobiDB-lite"/>
    </source>
</evidence>
<dbReference type="InterPro" id="IPR011050">
    <property type="entry name" value="Pectin_lyase_fold/virulence"/>
</dbReference>
<keyword evidence="4" id="KW-1185">Reference proteome</keyword>
<protein>
    <submittedName>
        <fullName evidence="3">Pectate lyase superfamily protein-domain-containing protein</fullName>
    </submittedName>
</protein>
<dbReference type="Gene3D" id="2.160.20.10">
    <property type="entry name" value="Single-stranded right-handed beta-helix, Pectin lyase-like"/>
    <property type="match status" value="2"/>
</dbReference>
<dbReference type="OrthoDB" id="1046782at2759"/>
<keyword evidence="3" id="KW-0456">Lyase</keyword>
<dbReference type="InterPro" id="IPR012334">
    <property type="entry name" value="Pectin_lyas_fold"/>
</dbReference>
<gene>
    <name evidence="3" type="ORF">B0I36DRAFT_212224</name>
</gene>
<dbReference type="GO" id="GO:0016829">
    <property type="term" value="F:lyase activity"/>
    <property type="evidence" value="ECO:0007669"/>
    <property type="project" value="UniProtKB-KW"/>
</dbReference>
<dbReference type="GO" id="GO:0004650">
    <property type="term" value="F:polygalacturonase activity"/>
    <property type="evidence" value="ECO:0007669"/>
    <property type="project" value="InterPro"/>
</dbReference>
<feature type="domain" description="Rhamnogalacturonase A/B/Epimerase-like pectate lyase" evidence="2">
    <location>
        <begin position="113"/>
        <end position="356"/>
    </location>
</feature>
<dbReference type="InterPro" id="IPR039279">
    <property type="entry name" value="QRT3-like"/>
</dbReference>
<feature type="region of interest" description="Disordered" evidence="1">
    <location>
        <begin position="27"/>
        <end position="55"/>
    </location>
</feature>
<dbReference type="InterPro" id="IPR024535">
    <property type="entry name" value="RHGA/B-epi-like_pectate_lyase"/>
</dbReference>
<dbReference type="PANTHER" id="PTHR33928:SF2">
    <property type="entry name" value="PECTATE LYASE SUPERFAMILY PROTEIN DOMAIN-CONTAINING PROTEIN-RELATED"/>
    <property type="match status" value="1"/>
</dbReference>
<dbReference type="RefSeq" id="XP_046015923.1">
    <property type="nucleotide sequence ID" value="XM_046148934.1"/>
</dbReference>
<feature type="non-terminal residue" evidence="3">
    <location>
        <position position="1474"/>
    </location>
</feature>
<dbReference type="EMBL" id="JAGTJQ010000003">
    <property type="protein sequence ID" value="KAH7035830.1"/>
    <property type="molecule type" value="Genomic_DNA"/>
</dbReference>
<proteinExistence type="predicted"/>
<accession>A0A9P8YDA4</accession>
<dbReference type="SUPFAM" id="SSF51126">
    <property type="entry name" value="Pectin lyase-like"/>
    <property type="match status" value="2"/>
</dbReference>
<feature type="domain" description="Rhamnogalacturonase A/B/Epimerase-like pectate lyase" evidence="2">
    <location>
        <begin position="485"/>
        <end position="544"/>
    </location>
</feature>
<dbReference type="Proteomes" id="UP000756346">
    <property type="component" value="Unassembled WGS sequence"/>
</dbReference>
<dbReference type="InterPro" id="IPR017946">
    <property type="entry name" value="PLC-like_Pdiesterase_TIM-brl"/>
</dbReference>
<dbReference type="SUPFAM" id="SSF51695">
    <property type="entry name" value="PLC-like phosphodiesterases"/>
    <property type="match status" value="1"/>
</dbReference>
<dbReference type="Gene3D" id="3.20.20.190">
    <property type="entry name" value="Phosphatidylinositol (PI) phosphodiesterase"/>
    <property type="match status" value="1"/>
</dbReference>
<dbReference type="CDD" id="cd23668">
    <property type="entry name" value="GH55_beta13glucanase-like"/>
    <property type="match status" value="1"/>
</dbReference>
<comment type="caution">
    <text evidence="3">The sequence shown here is derived from an EMBL/GenBank/DDBJ whole genome shotgun (WGS) entry which is preliminary data.</text>
</comment>
<evidence type="ECO:0000313" key="3">
    <source>
        <dbReference type="EMBL" id="KAH7035830.1"/>
    </source>
</evidence>
<dbReference type="GO" id="GO:0008081">
    <property type="term" value="F:phosphoric diester hydrolase activity"/>
    <property type="evidence" value="ECO:0007669"/>
    <property type="project" value="InterPro"/>
</dbReference>
<dbReference type="Pfam" id="PF12708">
    <property type="entry name" value="Pect-lyase_RHGA_epim"/>
    <property type="match status" value="2"/>
</dbReference>
<organism evidence="3 4">
    <name type="scientific">Microdochium trichocladiopsis</name>
    <dbReference type="NCBI Taxonomy" id="1682393"/>
    <lineage>
        <taxon>Eukaryota</taxon>
        <taxon>Fungi</taxon>
        <taxon>Dikarya</taxon>
        <taxon>Ascomycota</taxon>
        <taxon>Pezizomycotina</taxon>
        <taxon>Sordariomycetes</taxon>
        <taxon>Xylariomycetidae</taxon>
        <taxon>Xylariales</taxon>
        <taxon>Microdochiaceae</taxon>
        <taxon>Microdochium</taxon>
    </lineage>
</organism>
<evidence type="ECO:0000259" key="2">
    <source>
        <dbReference type="Pfam" id="PF12708"/>
    </source>
</evidence>
<feature type="non-terminal residue" evidence="3">
    <location>
        <position position="1"/>
    </location>
</feature>
<dbReference type="PANTHER" id="PTHR33928">
    <property type="entry name" value="POLYGALACTURONASE QRT3"/>
    <property type="match status" value="1"/>
</dbReference>
<name>A0A9P8YDA4_9PEZI</name>
<sequence>SSEVEAARRIVRDAIAKMKVLNKARFENPAPNRGSLLTGQQQGLGNRGEEDAPKEGFPVLVPTDEMTKAAALLAELEAEPIAAPQKRADAWWMQGLKHLGRVPWGLDTSYRTWRNVVDYGADPSGAKAGFPISFSLDSTAAIQNAIDDGKRCGAKCNGSTRKNAIVYFPPGRYLVSKSISVVFGTQIIGDANNMPTIVASSSYIGLGVLSTDVYVENGGVGPDGGALQWYVNTARFYGQIRNIKIDITATDPGAYVAAMHYQVAQATTAENIVIEAKAGTVNTLWQTQQGIYAENGSGGVISDITFNGGNFGIYGGAQQFSASRLTFNGCNTGVQLIWDWGWSWKSVTMNSVGVGFKLYNDGDASRPGSVSIIDSIFNNMGKAAIEMIKPSDGMDQGYTGVTLDNVQLGGGIKERGTGSPILAAGYYKTYVIGAAYKSSVRTFAQGPKDYTRDVTLLGPSRPGLQGRPYFERARPQYLDKTPTDFVHLKDLGARGDGNTDDTAAIQAAFARYGDGSKIIYVDAGSYIIRDTILIPPGAKVVGETWSQLVANGVNFGDAMKPRPMLRVGEVGSEGSVELQDLILTSRGPTPGLVVVEWNIAASSPGSAALWDVHVRLGGAVGTLLTPTQCPPIRSGINPASCQVASLMLHVTKRASGYFDNMWLWVADHQIDDPLLDDPMNNMEQLTVYSARGALFESQKPVWLYGTASEHSVLYQYNFDNAMTIFTTMLQTESPYYQPTPKPPAPFAGALGVFKSDPFYECTQGVADGCDESWAVVIRKSQGIHVSTAGTYSWFSTYTQDCISPQACQKALWLLGVVNGDDIRIEQLIAIGAKHIFVTRDGGPLITAGANMAVSKHPKWAHVSLMEVPSQGRLDPERFPEKNDCLDSDKMYSSEVIPVGTLAPFAKDGSTLNGDDDQQLANYVNIVNLTPYRFIREGGPTPYQVRADFKDIPSGRARQARVDYEWHQSIDWTTTNGYFYYRLEGTNKRFNIHLTTHMDDKYERRVVFDLAEMGMGWRELGFPGNGLGVALVISGSESYGYYNSLQLNHAGWQQRLKDVISKRQLRHVVVPGSHDAGMSLISPAWLGLGTSSNTATQSLDLYNQLRVGARYFDMRIYSVLRDSFWAAHINSDDAAIPVGATGASLNDLISGMNRFSTDFPGEVVVWYIKGMQEITSNHKWDLSTQQLFLESLEGINNRCADLPLQNTSPGGVWIDTITMGDYMSKNGGKGCVLLVLDRGRIPPELEFRRPSAGIYSSDNFRRHDAWPEKNSVQGIFDYHSGVLLNKPRTGEIKSTGSEVKDDYLITQWQLTFAWNEQPSSAQSLNARANQETNPAIYHTAMSLISPDHFPTAIMTDAIGLFHTYDLSEGNYNPMLQTLCIGLNLYMVSQNCAVSPIRNPLIGGSSSVSLSSFDEDGGSGNGTSPAAGSQVVATGSGVQSVFTGVIFANGTVLEERPADFCRTCTYNDTTVIDHPP</sequence>